<accession>A0A9N9HGH3</accession>
<gene>
    <name evidence="1" type="ORF">FMOSSE_LOCUS12465</name>
</gene>
<evidence type="ECO:0000313" key="2">
    <source>
        <dbReference type="Proteomes" id="UP000789375"/>
    </source>
</evidence>
<dbReference type="Proteomes" id="UP000789375">
    <property type="component" value="Unassembled WGS sequence"/>
</dbReference>
<name>A0A9N9HGH3_FUNMO</name>
<evidence type="ECO:0000313" key="1">
    <source>
        <dbReference type="EMBL" id="CAG8672126.1"/>
    </source>
</evidence>
<organism evidence="1 2">
    <name type="scientific">Funneliformis mosseae</name>
    <name type="common">Endomycorrhizal fungus</name>
    <name type="synonym">Glomus mosseae</name>
    <dbReference type="NCBI Taxonomy" id="27381"/>
    <lineage>
        <taxon>Eukaryota</taxon>
        <taxon>Fungi</taxon>
        <taxon>Fungi incertae sedis</taxon>
        <taxon>Mucoromycota</taxon>
        <taxon>Glomeromycotina</taxon>
        <taxon>Glomeromycetes</taxon>
        <taxon>Glomerales</taxon>
        <taxon>Glomeraceae</taxon>
        <taxon>Funneliformis</taxon>
    </lineage>
</organism>
<proteinExistence type="predicted"/>
<keyword evidence="2" id="KW-1185">Reference proteome</keyword>
<dbReference type="AlphaFoldDB" id="A0A9N9HGH3"/>
<feature type="non-terminal residue" evidence="1">
    <location>
        <position position="1"/>
    </location>
</feature>
<reference evidence="1" key="1">
    <citation type="submission" date="2021-06" db="EMBL/GenBank/DDBJ databases">
        <authorList>
            <person name="Kallberg Y."/>
            <person name="Tangrot J."/>
            <person name="Rosling A."/>
        </authorList>
    </citation>
    <scope>NUCLEOTIDE SEQUENCE</scope>
    <source>
        <strain evidence="1">87-6 pot B 2015</strain>
    </source>
</reference>
<sequence length="55" mass="6288">RRSSQNFEDNLNIINLDSDSEYKPNVRSSSHSRLSNTSSIKLENSYSFSSAKFDN</sequence>
<protein>
    <submittedName>
        <fullName evidence="1">967_t:CDS:1</fullName>
    </submittedName>
</protein>
<comment type="caution">
    <text evidence="1">The sequence shown here is derived from an EMBL/GenBank/DDBJ whole genome shotgun (WGS) entry which is preliminary data.</text>
</comment>
<dbReference type="EMBL" id="CAJVPP010005959">
    <property type="protein sequence ID" value="CAG8672126.1"/>
    <property type="molecule type" value="Genomic_DNA"/>
</dbReference>